<accession>A0A0G4QBC7</accession>
<evidence type="ECO:0000256" key="4">
    <source>
        <dbReference type="ARBA" id="ARBA00023136"/>
    </source>
</evidence>
<sequence>MRWNDRRRSDNVEDRRGQSSSASGGGNLPLGLIALLLRTKYGFVIIIVLVIASFMGFDFNTLTGSNNQASQRNEQHTALYNEAADFSSVILASTEDFWRTIFAQAGKQYSDPKLVLYTNSTTTQCGTGTKIMGPFYCPADRKIYLDLSFYNEMKNSLGGGGEFAQGYVISHEVGHHVQHLLGITNQMREQQQMARSKAEVNRLSVKLELQADCFAGMWGRFIAGEGRIDESDLLTAIKTAQAIGDDKLQKQQQGYVVPDSFTHGTAEQRKTWFMRGYNSGSIKSCDTFASSSLN</sequence>
<keyword evidence="2 6" id="KW-0812">Transmembrane</keyword>
<feature type="transmembrane region" description="Helical" evidence="6">
    <location>
        <begin position="41"/>
        <end position="59"/>
    </location>
</feature>
<dbReference type="RefSeq" id="WP_072064189.1">
    <property type="nucleotide sequence ID" value="NZ_CVRY01000004.1"/>
</dbReference>
<dbReference type="GO" id="GO:0016020">
    <property type="term" value="C:membrane"/>
    <property type="evidence" value="ECO:0007669"/>
    <property type="project" value="UniProtKB-SubCell"/>
</dbReference>
<evidence type="ECO:0000256" key="5">
    <source>
        <dbReference type="SAM" id="MobiDB-lite"/>
    </source>
</evidence>
<feature type="compositionally biased region" description="Basic and acidic residues" evidence="5">
    <location>
        <begin position="1"/>
        <end position="17"/>
    </location>
</feature>
<evidence type="ECO:0000256" key="1">
    <source>
        <dbReference type="ARBA" id="ARBA00004167"/>
    </source>
</evidence>
<evidence type="ECO:0000256" key="3">
    <source>
        <dbReference type="ARBA" id="ARBA00022989"/>
    </source>
</evidence>
<dbReference type="PANTHER" id="PTHR30168">
    <property type="entry name" value="PUTATIVE MEMBRANE PROTEIN YPFJ"/>
    <property type="match status" value="1"/>
</dbReference>
<evidence type="ECO:0000313" key="8">
    <source>
        <dbReference type="Proteomes" id="UP000183920"/>
    </source>
</evidence>
<dbReference type="Pfam" id="PF04228">
    <property type="entry name" value="Zn_peptidase"/>
    <property type="match status" value="1"/>
</dbReference>
<comment type="subcellular location">
    <subcellularLocation>
        <location evidence="1">Membrane</location>
        <topology evidence="1">Single-pass membrane protein</topology>
    </subcellularLocation>
</comment>
<dbReference type="InterPro" id="IPR007343">
    <property type="entry name" value="Uncharacterised_pept_Zn_put"/>
</dbReference>
<dbReference type="PANTHER" id="PTHR30168:SF0">
    <property type="entry name" value="INNER MEMBRANE PROTEIN"/>
    <property type="match status" value="1"/>
</dbReference>
<keyword evidence="3 6" id="KW-1133">Transmembrane helix</keyword>
<evidence type="ECO:0000256" key="2">
    <source>
        <dbReference type="ARBA" id="ARBA00022692"/>
    </source>
</evidence>
<gene>
    <name evidence="7" type="ORF">BN1804_02360</name>
</gene>
<evidence type="ECO:0000313" key="7">
    <source>
        <dbReference type="EMBL" id="CRL63150.1"/>
    </source>
</evidence>
<dbReference type="EMBL" id="CVRY01000004">
    <property type="protein sequence ID" value="CRL63150.1"/>
    <property type="molecule type" value="Genomic_DNA"/>
</dbReference>
<reference evidence="8" key="1">
    <citation type="submission" date="2015-06" db="EMBL/GenBank/DDBJ databases">
        <authorList>
            <person name="Urmite Genomes"/>
        </authorList>
    </citation>
    <scope>NUCLEOTIDE SEQUENCE [LARGE SCALE GENOMIC DNA]</scope>
    <source>
        <strain evidence="8">CSUR P1867</strain>
    </source>
</reference>
<proteinExistence type="predicted"/>
<dbReference type="AlphaFoldDB" id="A0A0G4QBC7"/>
<feature type="region of interest" description="Disordered" evidence="5">
    <location>
        <begin position="1"/>
        <end position="23"/>
    </location>
</feature>
<organism evidence="7 8">
    <name type="scientific">Proteus penneri</name>
    <dbReference type="NCBI Taxonomy" id="102862"/>
    <lineage>
        <taxon>Bacteria</taxon>
        <taxon>Pseudomonadati</taxon>
        <taxon>Pseudomonadota</taxon>
        <taxon>Gammaproteobacteria</taxon>
        <taxon>Enterobacterales</taxon>
        <taxon>Morganellaceae</taxon>
        <taxon>Proteus</taxon>
    </lineage>
</organism>
<keyword evidence="4 6" id="KW-0472">Membrane</keyword>
<evidence type="ECO:0000256" key="6">
    <source>
        <dbReference type="SAM" id="Phobius"/>
    </source>
</evidence>
<protein>
    <submittedName>
        <fullName evidence="7">Putative neutral zinc metallopeptidase</fullName>
    </submittedName>
</protein>
<name>A0A0G4QBC7_9GAMM</name>
<dbReference type="Proteomes" id="UP000183920">
    <property type="component" value="Unassembled WGS sequence"/>
</dbReference>